<organism evidence="1 2">
    <name type="scientific">Termitidicoccus mucosus</name>
    <dbReference type="NCBI Taxonomy" id="1184151"/>
    <lineage>
        <taxon>Bacteria</taxon>
        <taxon>Pseudomonadati</taxon>
        <taxon>Verrucomicrobiota</taxon>
        <taxon>Opitutia</taxon>
        <taxon>Opitutales</taxon>
        <taxon>Opitutaceae</taxon>
        <taxon>Termitidicoccus</taxon>
    </lineage>
</organism>
<name>A0A178IJA8_9BACT</name>
<evidence type="ECO:0000313" key="1">
    <source>
        <dbReference type="EMBL" id="OAM89305.1"/>
    </source>
</evidence>
<reference evidence="1 2" key="1">
    <citation type="submission" date="2016-01" db="EMBL/GenBank/DDBJ databases">
        <title>High potential of lignocellulose degradation of a new Verrucomicrobia species.</title>
        <authorList>
            <person name="Wang Y."/>
            <person name="Shi Y."/>
            <person name="Qiu Z."/>
            <person name="Liu S."/>
            <person name="Yang H."/>
        </authorList>
    </citation>
    <scope>NUCLEOTIDE SEQUENCE [LARGE SCALE GENOMIC DNA]</scope>
    <source>
        <strain evidence="1 2">TSB47</strain>
    </source>
</reference>
<keyword evidence="2" id="KW-1185">Reference proteome</keyword>
<dbReference type="SUPFAM" id="SSF88697">
    <property type="entry name" value="PUA domain-like"/>
    <property type="match status" value="1"/>
</dbReference>
<comment type="caution">
    <text evidence="1">The sequence shown here is derived from an EMBL/GenBank/DDBJ whole genome shotgun (WGS) entry which is preliminary data.</text>
</comment>
<dbReference type="AlphaFoldDB" id="A0A178IJA8"/>
<accession>A0A178IJA8</accession>
<gene>
    <name evidence="1" type="ORF">AW736_13725</name>
</gene>
<protein>
    <recommendedName>
        <fullName evidence="3">ASCH domain-containing protein</fullName>
    </recommendedName>
</protein>
<dbReference type="InterPro" id="IPR015947">
    <property type="entry name" value="PUA-like_sf"/>
</dbReference>
<proteinExistence type="predicted"/>
<dbReference type="STRING" id="1184151.AW736_13725"/>
<dbReference type="OrthoDB" id="200334at2"/>
<sequence>MFQPRFVPLILDGTKTSTIRLPRKREVRVGDICDLRTWTGRPYASKQRKLREVVCAAVLSVEIDESWEVWLHGNKRLEIKERRALARGEGFYSPMDMLTWFRDTHGMPFRGTLYRWKEGLA</sequence>
<dbReference type="RefSeq" id="WP_145928838.1">
    <property type="nucleotide sequence ID" value="NZ_CP109796.1"/>
</dbReference>
<dbReference type="Proteomes" id="UP000078486">
    <property type="component" value="Unassembled WGS sequence"/>
</dbReference>
<evidence type="ECO:0000313" key="2">
    <source>
        <dbReference type="Proteomes" id="UP000078486"/>
    </source>
</evidence>
<dbReference type="EMBL" id="LRRQ01000099">
    <property type="protein sequence ID" value="OAM89305.1"/>
    <property type="molecule type" value="Genomic_DNA"/>
</dbReference>
<evidence type="ECO:0008006" key="3">
    <source>
        <dbReference type="Google" id="ProtNLM"/>
    </source>
</evidence>